<name>A0A9P1GV65_9PEZI</name>
<dbReference type="Gene3D" id="3.90.550.50">
    <property type="match status" value="1"/>
</dbReference>
<gene>
    <name evidence="1" type="ORF">PPNO1_LOCUS415</name>
</gene>
<sequence length="461" mass="52272">MRAYQSQFYSFLHSESAANEYKYIAPLVSFKVRINLGMPVIILVVFVLTRSPPETNPIPNIYSYTDNRPPRPITDLFHSKPSTEAAWLDELADKHVISKDVRYYSVRIKPHLNSSRPTMSDIESNFMHNGFRGQASIDASQILFGISSSYDRITRQDGAFILDWTRWLTDGNGSSNGASLILTLRLGTEHEVRTIKRSFRIPTRYFDLLEQLELGKSGSGFHNSGEKQYLALVDDDVFFPDMTHLVERLKKYNPEEEYYIGAPSERADWVADPDQTVTFGGDLRSLLFNYDLGIAPLALHQSRNRHLLDPGKATALHPHLNPATFLQRYRFADDWVLVNGHTLSHYPDGQGTAFLGSDAVFSPDFEARAAATLPLNSNLAVDDEGRDPHNWSVTTWSGSRRIWKFIDSRSDASNGEVWQAYVRRRGEPGEYTDNRRNEDKAGTDYVVVLIWESLPGGSDEN</sequence>
<evidence type="ECO:0000313" key="1">
    <source>
        <dbReference type="EMBL" id="CAI4210612.1"/>
    </source>
</evidence>
<dbReference type="OrthoDB" id="414175at2759"/>
<reference evidence="1" key="1">
    <citation type="submission" date="2022-11" db="EMBL/GenBank/DDBJ databases">
        <authorList>
            <person name="Scott C."/>
            <person name="Bruce N."/>
        </authorList>
    </citation>
    <scope>NUCLEOTIDE SEQUENCE</scope>
</reference>
<comment type="caution">
    <text evidence="1">The sequence shown here is derived from an EMBL/GenBank/DDBJ whole genome shotgun (WGS) entry which is preliminary data.</text>
</comment>
<dbReference type="AlphaFoldDB" id="A0A9P1GV65"/>
<evidence type="ECO:0000313" key="2">
    <source>
        <dbReference type="Proteomes" id="UP000838763"/>
    </source>
</evidence>
<accession>A0A9P1GV65</accession>
<organism evidence="1 2">
    <name type="scientific">Parascedosporium putredinis</name>
    <dbReference type="NCBI Taxonomy" id="1442378"/>
    <lineage>
        <taxon>Eukaryota</taxon>
        <taxon>Fungi</taxon>
        <taxon>Dikarya</taxon>
        <taxon>Ascomycota</taxon>
        <taxon>Pezizomycotina</taxon>
        <taxon>Sordariomycetes</taxon>
        <taxon>Hypocreomycetidae</taxon>
        <taxon>Microascales</taxon>
        <taxon>Microascaceae</taxon>
        <taxon>Parascedosporium</taxon>
    </lineage>
</organism>
<evidence type="ECO:0008006" key="3">
    <source>
        <dbReference type="Google" id="ProtNLM"/>
    </source>
</evidence>
<dbReference type="EMBL" id="CALLCH030000001">
    <property type="protein sequence ID" value="CAI4210612.1"/>
    <property type="molecule type" value="Genomic_DNA"/>
</dbReference>
<dbReference type="Proteomes" id="UP000838763">
    <property type="component" value="Unassembled WGS sequence"/>
</dbReference>
<keyword evidence="2" id="KW-1185">Reference proteome</keyword>
<protein>
    <recommendedName>
        <fullName evidence="3">Glycosyltransferase family 31 protein</fullName>
    </recommendedName>
</protein>
<proteinExistence type="predicted"/>